<keyword evidence="5" id="KW-0560">Oxidoreductase</keyword>
<evidence type="ECO:0000259" key="7">
    <source>
        <dbReference type="Pfam" id="PF01494"/>
    </source>
</evidence>
<dbReference type="InterPro" id="IPR002938">
    <property type="entry name" value="FAD-bd"/>
</dbReference>
<evidence type="ECO:0000256" key="2">
    <source>
        <dbReference type="ARBA" id="ARBA00007992"/>
    </source>
</evidence>
<dbReference type="InterPro" id="IPR050493">
    <property type="entry name" value="FAD-dep_Monooxygenase_BioMet"/>
</dbReference>
<reference evidence="8" key="1">
    <citation type="submission" date="2020-02" db="EMBL/GenBank/DDBJ databases">
        <authorList>
            <person name="Palmer J.M."/>
        </authorList>
    </citation>
    <scope>NUCLEOTIDE SEQUENCE</scope>
    <source>
        <strain evidence="8">EPUS1.4</strain>
        <tissue evidence="8">Thallus</tissue>
    </source>
</reference>
<evidence type="ECO:0000256" key="5">
    <source>
        <dbReference type="ARBA" id="ARBA00023002"/>
    </source>
</evidence>
<dbReference type="GO" id="GO:0071949">
    <property type="term" value="F:FAD binding"/>
    <property type="evidence" value="ECO:0007669"/>
    <property type="project" value="InterPro"/>
</dbReference>
<evidence type="ECO:0000313" key="9">
    <source>
        <dbReference type="Proteomes" id="UP000606974"/>
    </source>
</evidence>
<keyword evidence="6" id="KW-0503">Monooxygenase</keyword>
<proteinExistence type="inferred from homology"/>
<evidence type="ECO:0000256" key="3">
    <source>
        <dbReference type="ARBA" id="ARBA00022630"/>
    </source>
</evidence>
<gene>
    <name evidence="8" type="ORF">GJ744_001873</name>
</gene>
<organism evidence="8 9">
    <name type="scientific">Endocarpon pusillum</name>
    <dbReference type="NCBI Taxonomy" id="364733"/>
    <lineage>
        <taxon>Eukaryota</taxon>
        <taxon>Fungi</taxon>
        <taxon>Dikarya</taxon>
        <taxon>Ascomycota</taxon>
        <taxon>Pezizomycotina</taxon>
        <taxon>Eurotiomycetes</taxon>
        <taxon>Chaetothyriomycetidae</taxon>
        <taxon>Verrucariales</taxon>
        <taxon>Verrucariaceae</taxon>
        <taxon>Endocarpon</taxon>
    </lineage>
</organism>
<dbReference type="InterPro" id="IPR036188">
    <property type="entry name" value="FAD/NAD-bd_sf"/>
</dbReference>
<dbReference type="Proteomes" id="UP000606974">
    <property type="component" value="Unassembled WGS sequence"/>
</dbReference>
<evidence type="ECO:0000256" key="1">
    <source>
        <dbReference type="ARBA" id="ARBA00001974"/>
    </source>
</evidence>
<protein>
    <recommendedName>
        <fullName evidence="7">FAD-binding domain-containing protein</fullName>
    </recommendedName>
</protein>
<dbReference type="Pfam" id="PF01494">
    <property type="entry name" value="FAD_binding_3"/>
    <property type="match status" value="1"/>
</dbReference>
<dbReference type="PANTHER" id="PTHR13789">
    <property type="entry name" value="MONOOXYGENASE"/>
    <property type="match status" value="1"/>
</dbReference>
<comment type="caution">
    <text evidence="8">The sequence shown here is derived from an EMBL/GenBank/DDBJ whole genome shotgun (WGS) entry which is preliminary data.</text>
</comment>
<keyword evidence="4" id="KW-0274">FAD</keyword>
<evidence type="ECO:0000256" key="6">
    <source>
        <dbReference type="ARBA" id="ARBA00023033"/>
    </source>
</evidence>
<dbReference type="AlphaFoldDB" id="A0A8H7E8G0"/>
<evidence type="ECO:0000256" key="4">
    <source>
        <dbReference type="ARBA" id="ARBA00022827"/>
    </source>
</evidence>
<keyword evidence="9" id="KW-1185">Reference proteome</keyword>
<sequence>MGSLPLATDSKPLGSYPSSGISVLIVGTGLAGLTAAIECTRKGHDVRVLERNASINTAGDMYFMGLSATRFMKHWPELAQEYDEISLHNAWIETFKHDGEQMIKPLKVADRLRGAGLDPNTPPGTFQMRPLVYRMFVRQVERLGVNIEFGARVIDYFENEETGKGGVITDDGRRFEADIVIAADGVGSKSQKLVGGQVRAQKSGRAMWRAAFPRTELDKNPEVKAFFDLANEGKDPIVRTWLGPSTYALTLTRPDLMVWIVNHDATGSESESWNNTIEADEVLEGLDQIPGPKKWAPIFKELVKCTPPKTILNFELLWRNPQPSWTSPLSRVVQIGDSAHSYLPASSNGATQAIEDAVSLATCLQIGGKENIAESVRAHIRMRFVRNACAQKLGFSNAELLQDTKWDKVKMDPRRANPSLPKWIYNHNPEEYAYENYHKAVESVKMGISLEDDDRLPPNYPPGYRYQPWNIEKIMDDMRAGRPFDLGPGDWS</sequence>
<feature type="domain" description="FAD-binding" evidence="7">
    <location>
        <begin position="22"/>
        <end position="364"/>
    </location>
</feature>
<comment type="cofactor">
    <cofactor evidence="1">
        <name>FAD</name>
        <dbReference type="ChEBI" id="CHEBI:57692"/>
    </cofactor>
</comment>
<dbReference type="PRINTS" id="PR00420">
    <property type="entry name" value="RNGMNOXGNASE"/>
</dbReference>
<evidence type="ECO:0000313" key="8">
    <source>
        <dbReference type="EMBL" id="KAF7512305.1"/>
    </source>
</evidence>
<dbReference type="OrthoDB" id="16820at2759"/>
<dbReference type="EMBL" id="JAACFV010000013">
    <property type="protein sequence ID" value="KAF7512305.1"/>
    <property type="molecule type" value="Genomic_DNA"/>
</dbReference>
<dbReference type="FunFam" id="3.50.50.60:FF:000270">
    <property type="entry name" value="FAD/NAD(P)-binding domain-containing protein"/>
    <property type="match status" value="1"/>
</dbReference>
<name>A0A8H7E8G0_9EURO</name>
<dbReference type="GO" id="GO:0004497">
    <property type="term" value="F:monooxygenase activity"/>
    <property type="evidence" value="ECO:0007669"/>
    <property type="project" value="UniProtKB-KW"/>
</dbReference>
<comment type="similarity">
    <text evidence="2">Belongs to the paxM FAD-dependent monooxygenase family.</text>
</comment>
<dbReference type="PANTHER" id="PTHR13789:SF315">
    <property type="entry name" value="FAD-DEPENDENT MONOOXYGENASE MDPD"/>
    <property type="match status" value="1"/>
</dbReference>
<accession>A0A8H7E8G0</accession>
<keyword evidence="3" id="KW-0285">Flavoprotein</keyword>
<dbReference type="Gene3D" id="3.50.50.60">
    <property type="entry name" value="FAD/NAD(P)-binding domain"/>
    <property type="match status" value="1"/>
</dbReference>
<dbReference type="SUPFAM" id="SSF51905">
    <property type="entry name" value="FAD/NAD(P)-binding domain"/>
    <property type="match status" value="1"/>
</dbReference>